<dbReference type="EMBL" id="MCFD01000001">
    <property type="protein sequence ID" value="ORX74327.1"/>
    <property type="molecule type" value="Genomic_DNA"/>
</dbReference>
<gene>
    <name evidence="1" type="ORF">DL89DRAFT_14048</name>
</gene>
<dbReference type="AlphaFoldDB" id="A0A1Y1WL92"/>
<sequence>MRRRMLRVACQERARRRRRMCCLRAIDQFRRLCSLPVGRQCWRRKLLWRQQSAGVSCSAKPFPGCWIFPAALSLSAHPPSLHPAAAWPPALHPARPTPRCCAAPAACPLLPALMRSMQTASPAAGRRLTAAGLRTSPHDPA</sequence>
<evidence type="ECO:0000313" key="2">
    <source>
        <dbReference type="Proteomes" id="UP000193922"/>
    </source>
</evidence>
<organism evidence="1 2">
    <name type="scientific">Linderina pennispora</name>
    <dbReference type="NCBI Taxonomy" id="61395"/>
    <lineage>
        <taxon>Eukaryota</taxon>
        <taxon>Fungi</taxon>
        <taxon>Fungi incertae sedis</taxon>
        <taxon>Zoopagomycota</taxon>
        <taxon>Kickxellomycotina</taxon>
        <taxon>Kickxellomycetes</taxon>
        <taxon>Kickxellales</taxon>
        <taxon>Kickxellaceae</taxon>
        <taxon>Linderina</taxon>
    </lineage>
</organism>
<evidence type="ECO:0000313" key="1">
    <source>
        <dbReference type="EMBL" id="ORX74327.1"/>
    </source>
</evidence>
<keyword evidence="2" id="KW-1185">Reference proteome</keyword>
<reference evidence="1 2" key="1">
    <citation type="submission" date="2016-07" db="EMBL/GenBank/DDBJ databases">
        <title>Pervasive Adenine N6-methylation of Active Genes in Fungi.</title>
        <authorList>
            <consortium name="DOE Joint Genome Institute"/>
            <person name="Mondo S.J."/>
            <person name="Dannebaum R.O."/>
            <person name="Kuo R.C."/>
            <person name="Labutti K."/>
            <person name="Haridas S."/>
            <person name="Kuo A."/>
            <person name="Salamov A."/>
            <person name="Ahrendt S.R."/>
            <person name="Lipzen A."/>
            <person name="Sullivan W."/>
            <person name="Andreopoulos W.B."/>
            <person name="Clum A."/>
            <person name="Lindquist E."/>
            <person name="Daum C."/>
            <person name="Ramamoorthy G.K."/>
            <person name="Gryganskyi A."/>
            <person name="Culley D."/>
            <person name="Magnuson J.K."/>
            <person name="James T.Y."/>
            <person name="O'Malley M.A."/>
            <person name="Stajich J.E."/>
            <person name="Spatafora J.W."/>
            <person name="Visel A."/>
            <person name="Grigoriev I.V."/>
        </authorList>
    </citation>
    <scope>NUCLEOTIDE SEQUENCE [LARGE SCALE GENOMIC DNA]</scope>
    <source>
        <strain evidence="1 2">ATCC 12442</strain>
    </source>
</reference>
<accession>A0A1Y1WL92</accession>
<protein>
    <submittedName>
        <fullName evidence="1">Uncharacterized protein</fullName>
    </submittedName>
</protein>
<comment type="caution">
    <text evidence="1">The sequence shown here is derived from an EMBL/GenBank/DDBJ whole genome shotgun (WGS) entry which is preliminary data.</text>
</comment>
<name>A0A1Y1WL92_9FUNG</name>
<dbReference type="RefSeq" id="XP_040747538.1">
    <property type="nucleotide sequence ID" value="XM_040883432.1"/>
</dbReference>
<dbReference type="GeneID" id="63800080"/>
<proteinExistence type="predicted"/>
<dbReference type="Proteomes" id="UP000193922">
    <property type="component" value="Unassembled WGS sequence"/>
</dbReference>